<sequence>MCLSGKSMGDQLNVFRPDFQKSGKRICLIGGKLQGVEAAYLSQKAGLHVILIDKNKDALAREFADEFHCFDVTADKKRFVEISQNADFMLPVNENQKTIDFLEAVQSEISPSCALLFDFGAYRISCDKNKSKNYFRSVNVPTPADRPTEPPFFIKPPNESGSTNARIVRTEKELESVPAGYLIEEYVEGPVWSLEVIGDGKHYNVVKETHIHLDDVYDCNQVTPLPESSDLRKITLDLAKGLNLKGIMDVEAIKGQKGFKVLEIDARFPSQTPICVYFSSGVNLISLLIEAFGKNYGVGSLKKASCDKYVGQYCILEHFIYEETNVAPVYGKLTSGGEHLVSKGKKLTPIFVSENIEIYEFADQKYRAYTIISHSGSQEEAEKYHEAAKLMVLEKNT</sequence>
<organism evidence="6 7">
    <name type="scientific">Methanolapillus africanus</name>
    <dbReference type="NCBI Taxonomy" id="3028297"/>
    <lineage>
        <taxon>Archaea</taxon>
        <taxon>Methanobacteriati</taxon>
        <taxon>Methanobacteriota</taxon>
        <taxon>Stenosarchaea group</taxon>
        <taxon>Methanomicrobia</taxon>
        <taxon>Methanosarcinales</taxon>
        <taxon>Methanosarcinaceae</taxon>
        <taxon>Methanolapillus</taxon>
    </lineage>
</organism>
<gene>
    <name evidence="6" type="ORF">MsAg5_03310</name>
</gene>
<dbReference type="GO" id="GO:0046872">
    <property type="term" value="F:metal ion binding"/>
    <property type="evidence" value="ECO:0007669"/>
    <property type="project" value="InterPro"/>
</dbReference>
<keyword evidence="1" id="KW-0436">Ligase</keyword>
<dbReference type="AlphaFoldDB" id="A0AAE4MIY7"/>
<feature type="domain" description="ATP-grasp" evidence="5">
    <location>
        <begin position="113"/>
        <end position="293"/>
    </location>
</feature>
<dbReference type="PANTHER" id="PTHR43055:SF1">
    <property type="entry name" value="FORMATE-DEPENDENT PHOSPHORIBOSYLGLYCINAMIDE FORMYLTRANSFERASE"/>
    <property type="match status" value="1"/>
</dbReference>
<comment type="caution">
    <text evidence="6">The sequence shown here is derived from an EMBL/GenBank/DDBJ whole genome shotgun (WGS) entry which is preliminary data.</text>
</comment>
<dbReference type="GO" id="GO:0005829">
    <property type="term" value="C:cytosol"/>
    <property type="evidence" value="ECO:0007669"/>
    <property type="project" value="TreeGrafter"/>
</dbReference>
<evidence type="ECO:0000259" key="5">
    <source>
        <dbReference type="PROSITE" id="PS50975"/>
    </source>
</evidence>
<dbReference type="InterPro" id="IPR023890">
    <property type="entry name" value="Pyrrolys_PylC"/>
</dbReference>
<dbReference type="NCBIfam" id="TIGR03909">
    <property type="entry name" value="pyrrolys_PylC"/>
    <property type="match status" value="1"/>
</dbReference>
<dbReference type="GO" id="GO:0016874">
    <property type="term" value="F:ligase activity"/>
    <property type="evidence" value="ECO:0007669"/>
    <property type="project" value="UniProtKB-KW"/>
</dbReference>
<accession>A0AAE4MIY7</accession>
<evidence type="ECO:0000256" key="3">
    <source>
        <dbReference type="ARBA" id="ARBA00022840"/>
    </source>
</evidence>
<evidence type="ECO:0000313" key="7">
    <source>
        <dbReference type="Proteomes" id="UP001271789"/>
    </source>
</evidence>
<keyword evidence="7" id="KW-1185">Reference proteome</keyword>
<name>A0AAE4MIY7_9EURY</name>
<dbReference type="InterPro" id="IPR011761">
    <property type="entry name" value="ATP-grasp"/>
</dbReference>
<dbReference type="Gene3D" id="3.30.470.20">
    <property type="entry name" value="ATP-grasp fold, B domain"/>
    <property type="match status" value="1"/>
</dbReference>
<dbReference type="PANTHER" id="PTHR43055">
    <property type="entry name" value="FORMATE-DEPENDENT PHOSPHORIBOSYLGLYCINAMIDE FORMYLTRANSFERASE"/>
    <property type="match status" value="1"/>
</dbReference>
<dbReference type="Proteomes" id="UP001271789">
    <property type="component" value="Unassembled WGS sequence"/>
</dbReference>
<dbReference type="GO" id="GO:0071524">
    <property type="term" value="P:pyrrolysine biosynthetic process"/>
    <property type="evidence" value="ECO:0007669"/>
    <property type="project" value="InterPro"/>
</dbReference>
<dbReference type="Pfam" id="PF02655">
    <property type="entry name" value="ATP-grasp_3"/>
    <property type="match status" value="1"/>
</dbReference>
<evidence type="ECO:0000256" key="4">
    <source>
        <dbReference type="PROSITE-ProRule" id="PRU00409"/>
    </source>
</evidence>
<dbReference type="GO" id="GO:0005524">
    <property type="term" value="F:ATP binding"/>
    <property type="evidence" value="ECO:0007669"/>
    <property type="project" value="UniProtKB-UniRule"/>
</dbReference>
<dbReference type="PROSITE" id="PS50975">
    <property type="entry name" value="ATP_GRASP"/>
    <property type="match status" value="1"/>
</dbReference>
<dbReference type="Gene3D" id="3.40.50.720">
    <property type="entry name" value="NAD(P)-binding Rossmann-like Domain"/>
    <property type="match status" value="1"/>
</dbReference>
<protein>
    <recommendedName>
        <fullName evidence="5">ATP-grasp domain-containing protein</fullName>
    </recommendedName>
</protein>
<keyword evidence="3 4" id="KW-0067">ATP-binding</keyword>
<evidence type="ECO:0000256" key="2">
    <source>
        <dbReference type="ARBA" id="ARBA00022741"/>
    </source>
</evidence>
<dbReference type="SUPFAM" id="SSF56059">
    <property type="entry name" value="Glutathione synthetase ATP-binding domain-like"/>
    <property type="match status" value="1"/>
</dbReference>
<evidence type="ECO:0000256" key="1">
    <source>
        <dbReference type="ARBA" id="ARBA00022598"/>
    </source>
</evidence>
<keyword evidence="2 4" id="KW-0547">Nucleotide-binding</keyword>
<dbReference type="InterPro" id="IPR003806">
    <property type="entry name" value="ATP-grasp_PylC-type"/>
</dbReference>
<proteinExistence type="predicted"/>
<evidence type="ECO:0000313" key="6">
    <source>
        <dbReference type="EMBL" id="MDV0446492.1"/>
    </source>
</evidence>
<dbReference type="EMBL" id="JAWDKD010000007">
    <property type="protein sequence ID" value="MDV0446492.1"/>
    <property type="molecule type" value="Genomic_DNA"/>
</dbReference>
<reference evidence="6" key="1">
    <citation type="submission" date="2023-06" db="EMBL/GenBank/DDBJ databases">
        <title>Genome sequence of Methanosarcinaceae archaeon Ag5.</title>
        <authorList>
            <person name="Protasov E."/>
            <person name="Platt K."/>
            <person name="Poehlein A."/>
            <person name="Daniel R."/>
            <person name="Brune A."/>
        </authorList>
    </citation>
    <scope>NUCLEOTIDE SEQUENCE</scope>
    <source>
        <strain evidence="6">Ag5</strain>
    </source>
</reference>